<dbReference type="InterPro" id="IPR000914">
    <property type="entry name" value="SBP_5_dom"/>
</dbReference>
<evidence type="ECO:0000256" key="1">
    <source>
        <dbReference type="ARBA" id="ARBA00023125"/>
    </source>
</evidence>
<organism evidence="4 5">
    <name type="scientific">Vibrio penaeicida</name>
    <dbReference type="NCBI Taxonomy" id="104609"/>
    <lineage>
        <taxon>Bacteria</taxon>
        <taxon>Pseudomonadati</taxon>
        <taxon>Pseudomonadota</taxon>
        <taxon>Gammaproteobacteria</taxon>
        <taxon>Vibrionales</taxon>
        <taxon>Vibrionaceae</taxon>
        <taxon>Vibrio</taxon>
    </lineage>
</organism>
<dbReference type="InterPro" id="IPR025370">
    <property type="entry name" value="SgrR_HTH_N"/>
</dbReference>
<protein>
    <recommendedName>
        <fullName evidence="6">Peptide ABC transporter substrate-binding protein</fullName>
    </recommendedName>
</protein>
<feature type="domain" description="Solute-binding protein family 5" evidence="2">
    <location>
        <begin position="163"/>
        <end position="310"/>
    </location>
</feature>
<dbReference type="GO" id="GO:0015833">
    <property type="term" value="P:peptide transport"/>
    <property type="evidence" value="ECO:0007669"/>
    <property type="project" value="TreeGrafter"/>
</dbReference>
<dbReference type="RefSeq" id="WP_126607576.1">
    <property type="nucleotide sequence ID" value="NZ_AP025145.1"/>
</dbReference>
<dbReference type="AlphaFoldDB" id="A0AAV5P0V0"/>
<dbReference type="SUPFAM" id="SSF53850">
    <property type="entry name" value="Periplasmic binding protein-like II"/>
    <property type="match status" value="1"/>
</dbReference>
<dbReference type="Gene3D" id="3.40.190.10">
    <property type="entry name" value="Periplasmic binding protein-like II"/>
    <property type="match status" value="1"/>
</dbReference>
<dbReference type="Proteomes" id="UP001156690">
    <property type="component" value="Unassembled WGS sequence"/>
</dbReference>
<comment type="caution">
    <text evidence="4">The sequence shown here is derived from an EMBL/GenBank/DDBJ whole genome shotgun (WGS) entry which is preliminary data.</text>
</comment>
<gene>
    <name evidence="4" type="ORF">GCM10007932_52200</name>
</gene>
<dbReference type="GO" id="GO:1904680">
    <property type="term" value="F:peptide transmembrane transporter activity"/>
    <property type="evidence" value="ECO:0007669"/>
    <property type="project" value="TreeGrafter"/>
</dbReference>
<proteinExistence type="predicted"/>
<evidence type="ECO:0000313" key="4">
    <source>
        <dbReference type="EMBL" id="GLQ75857.1"/>
    </source>
</evidence>
<keyword evidence="5" id="KW-1185">Reference proteome</keyword>
<dbReference type="InterPro" id="IPR039424">
    <property type="entry name" value="SBP_5"/>
</dbReference>
<name>A0AAV5P0V0_9VIBR</name>
<evidence type="ECO:0000313" key="5">
    <source>
        <dbReference type="Proteomes" id="UP001156690"/>
    </source>
</evidence>
<accession>A0AAV5P0V0</accession>
<sequence length="499" mass="56742">MENLKRKLDIYERLFSTYGPGTSECQISELAALLHVSERHVQTLLKKMVAAGWIDWVAQSGRNKKARLSCRIEPIEACYEIANPLADSGNVEQLLNVLSFGGRDPQKELEAYLAQSQEAIQRIAYIPFHRELERLHPFSSLRRTERFLVTQICQRLTSTHNGKLEGDLAYQWRSNSSATCWHFQVRSGVHFHDGSLLGAQDVVRCLQALVSNQYWSRLYRHITSVKATSNELIEITLSQADWHLPRLLSRAEASIFKLPFSERLIGSGTFSLDVFSSKMLRLSRNDRYSHSTAILKRVELWVYSEWAKSKSCAVNQVCLQMPDQTQSIESQKPSTFLKILNKEDGSDIGFCSDNSKISSEDTSECQALSFAALNTNGENHTVEVVPYGHYHQDFEQAFCSIIDENDAFISWLSFFCLYPFRSDCFQSDIKGIRSRTNHADALEGLEALKAKAKALGMLEELKQESFNLAVSKKIKNARVNGFGWCDLGDIWISDLPLEW</sequence>
<dbReference type="Pfam" id="PF12793">
    <property type="entry name" value="SgrR_N"/>
    <property type="match status" value="1"/>
</dbReference>
<evidence type="ECO:0000259" key="2">
    <source>
        <dbReference type="Pfam" id="PF00496"/>
    </source>
</evidence>
<dbReference type="PANTHER" id="PTHR30290">
    <property type="entry name" value="PERIPLASMIC BINDING COMPONENT OF ABC TRANSPORTER"/>
    <property type="match status" value="1"/>
</dbReference>
<feature type="domain" description="Transcriptional regulator SgrR N-terminal HTH" evidence="3">
    <location>
        <begin position="6"/>
        <end position="117"/>
    </location>
</feature>
<reference evidence="5" key="1">
    <citation type="journal article" date="2019" name="Int. J. Syst. Evol. Microbiol.">
        <title>The Global Catalogue of Microorganisms (GCM) 10K type strain sequencing project: providing services to taxonomists for standard genome sequencing and annotation.</title>
        <authorList>
            <consortium name="The Broad Institute Genomics Platform"/>
            <consortium name="The Broad Institute Genome Sequencing Center for Infectious Disease"/>
            <person name="Wu L."/>
            <person name="Ma J."/>
        </authorList>
    </citation>
    <scope>NUCLEOTIDE SEQUENCE [LARGE SCALE GENOMIC DNA]</scope>
    <source>
        <strain evidence="5">NBRC 15640</strain>
    </source>
</reference>
<dbReference type="GO" id="GO:0003677">
    <property type="term" value="F:DNA binding"/>
    <property type="evidence" value="ECO:0007669"/>
    <property type="project" value="UniProtKB-KW"/>
</dbReference>
<dbReference type="PANTHER" id="PTHR30290:SF72">
    <property type="entry name" value="HTH-TYPE TRANSCRIPTIONAL REGULATOR SGRR"/>
    <property type="match status" value="1"/>
</dbReference>
<evidence type="ECO:0008006" key="6">
    <source>
        <dbReference type="Google" id="ProtNLM"/>
    </source>
</evidence>
<dbReference type="EMBL" id="BSNX01000075">
    <property type="protein sequence ID" value="GLQ75857.1"/>
    <property type="molecule type" value="Genomic_DNA"/>
</dbReference>
<evidence type="ECO:0000259" key="3">
    <source>
        <dbReference type="Pfam" id="PF12793"/>
    </source>
</evidence>
<keyword evidence="1" id="KW-0238">DNA-binding</keyword>
<dbReference type="Pfam" id="PF00496">
    <property type="entry name" value="SBP_bac_5"/>
    <property type="match status" value="1"/>
</dbReference>